<protein>
    <recommendedName>
        <fullName evidence="6">Ribosomal RNA small subunit methyltransferase I</fullName>
        <ecNumber evidence="6">2.1.1.198</ecNumber>
    </recommendedName>
    <alternativeName>
        <fullName evidence="6">16S rRNA 2'-O-ribose C1402 methyltransferase</fullName>
    </alternativeName>
    <alternativeName>
        <fullName evidence="6">rRNA (cytidine-2'-O-)-methyltransferase RsmI</fullName>
    </alternativeName>
</protein>
<dbReference type="EMBL" id="MFFM01000034">
    <property type="protein sequence ID" value="OGF12236.1"/>
    <property type="molecule type" value="Genomic_DNA"/>
</dbReference>
<comment type="catalytic activity">
    <reaction evidence="6">
        <text>cytidine(1402) in 16S rRNA + S-adenosyl-L-methionine = 2'-O-methylcytidine(1402) in 16S rRNA + S-adenosyl-L-homocysteine + H(+)</text>
        <dbReference type="Rhea" id="RHEA:42924"/>
        <dbReference type="Rhea" id="RHEA-COMP:10285"/>
        <dbReference type="Rhea" id="RHEA-COMP:10286"/>
        <dbReference type="ChEBI" id="CHEBI:15378"/>
        <dbReference type="ChEBI" id="CHEBI:57856"/>
        <dbReference type="ChEBI" id="CHEBI:59789"/>
        <dbReference type="ChEBI" id="CHEBI:74495"/>
        <dbReference type="ChEBI" id="CHEBI:82748"/>
        <dbReference type="EC" id="2.1.1.198"/>
    </reaction>
</comment>
<keyword evidence="5 6" id="KW-0949">S-adenosyl-L-methionine</keyword>
<dbReference type="InterPro" id="IPR035996">
    <property type="entry name" value="4pyrrol_Methylase_sf"/>
</dbReference>
<evidence type="ECO:0000256" key="2">
    <source>
        <dbReference type="ARBA" id="ARBA00022552"/>
    </source>
</evidence>
<evidence type="ECO:0000313" key="8">
    <source>
        <dbReference type="EMBL" id="OGF12236.1"/>
    </source>
</evidence>
<evidence type="ECO:0000256" key="5">
    <source>
        <dbReference type="ARBA" id="ARBA00022691"/>
    </source>
</evidence>
<keyword evidence="1 6" id="KW-0963">Cytoplasm</keyword>
<dbReference type="GO" id="GO:0070677">
    <property type="term" value="F:rRNA (cytosine-2'-O-)-methyltransferase activity"/>
    <property type="evidence" value="ECO:0007669"/>
    <property type="project" value="UniProtKB-UniRule"/>
</dbReference>
<dbReference type="Gene3D" id="3.40.1010.10">
    <property type="entry name" value="Cobalt-precorrin-4 Transmethylase, Domain 1"/>
    <property type="match status" value="1"/>
</dbReference>
<comment type="similarity">
    <text evidence="6">Belongs to the methyltransferase superfamily. RsmI family.</text>
</comment>
<dbReference type="FunFam" id="3.30.950.10:FF:000002">
    <property type="entry name" value="Ribosomal RNA small subunit methyltransferase I"/>
    <property type="match status" value="1"/>
</dbReference>
<dbReference type="SUPFAM" id="SSF53790">
    <property type="entry name" value="Tetrapyrrole methylase"/>
    <property type="match status" value="1"/>
</dbReference>
<dbReference type="Gene3D" id="3.30.950.10">
    <property type="entry name" value="Methyltransferase, Cobalt-precorrin-4 Transmethylase, Domain 2"/>
    <property type="match status" value="1"/>
</dbReference>
<dbReference type="GO" id="GO:0005737">
    <property type="term" value="C:cytoplasm"/>
    <property type="evidence" value="ECO:0007669"/>
    <property type="project" value="UniProtKB-SubCell"/>
</dbReference>
<dbReference type="AlphaFoldDB" id="A0A1F5RCP7"/>
<comment type="caution">
    <text evidence="8">The sequence shown here is derived from an EMBL/GenBank/DDBJ whole genome shotgun (WGS) entry which is preliminary data.</text>
</comment>
<keyword evidence="3 6" id="KW-0489">Methyltransferase</keyword>
<accession>A0A1F5RCP7</accession>
<keyword evidence="4 6" id="KW-0808">Transferase</keyword>
<dbReference type="NCBIfam" id="TIGR00096">
    <property type="entry name" value="16S rRNA (cytidine(1402)-2'-O)-methyltransferase"/>
    <property type="match status" value="1"/>
</dbReference>
<dbReference type="FunFam" id="3.40.1010.10:FF:000007">
    <property type="entry name" value="Ribosomal RNA small subunit methyltransferase I"/>
    <property type="match status" value="1"/>
</dbReference>
<evidence type="ECO:0000313" key="9">
    <source>
        <dbReference type="Proteomes" id="UP000177230"/>
    </source>
</evidence>
<dbReference type="Proteomes" id="UP000177230">
    <property type="component" value="Unassembled WGS sequence"/>
</dbReference>
<comment type="function">
    <text evidence="6">Catalyzes the 2'-O-methylation of the ribose of cytidine 1402 (C1402) in 16S rRNA.</text>
</comment>
<evidence type="ECO:0000256" key="6">
    <source>
        <dbReference type="HAMAP-Rule" id="MF_01877"/>
    </source>
</evidence>
<organism evidence="8 9">
    <name type="scientific">Candidatus Edwardsbacteria bacterium GWF2_54_11</name>
    <dbReference type="NCBI Taxonomy" id="1817851"/>
    <lineage>
        <taxon>Bacteria</taxon>
        <taxon>Candidatus Edwardsiibacteriota</taxon>
    </lineage>
</organism>
<evidence type="ECO:0000256" key="4">
    <source>
        <dbReference type="ARBA" id="ARBA00022679"/>
    </source>
</evidence>
<dbReference type="EC" id="2.1.1.198" evidence="6"/>
<feature type="domain" description="Tetrapyrrole methylase" evidence="7">
    <location>
        <begin position="5"/>
        <end position="204"/>
    </location>
</feature>
<proteinExistence type="inferred from homology"/>
<sequence length="224" mass="24377">MPGILYLVATPIGNLEDITLRALKVLQEVQLIAAEDTRHTGLLLKHYGISTPLSSFYSYNQKGKAPELIRRMQEGANMALVSDAGTPGISDPAVALVAQAVAAGIKVVPIPGPTALISALIASGLDTSQFVFTGFLPVKPGRRAKVLGQLERESRTIVIYESPHRISRTLQELADVFKSRPAAVCREITKMFEEFERGPLPELAEKYRTKKPKGEFVIVIAGKE</sequence>
<dbReference type="PANTHER" id="PTHR46111">
    <property type="entry name" value="RIBOSOMAL RNA SMALL SUBUNIT METHYLTRANSFERASE I"/>
    <property type="match status" value="1"/>
</dbReference>
<dbReference type="InterPro" id="IPR008189">
    <property type="entry name" value="rRNA_ssu_MeTfrase_I"/>
</dbReference>
<evidence type="ECO:0000256" key="3">
    <source>
        <dbReference type="ARBA" id="ARBA00022603"/>
    </source>
</evidence>
<gene>
    <name evidence="6" type="primary">rsmI</name>
    <name evidence="8" type="ORF">A2024_04425</name>
</gene>
<name>A0A1F5RCP7_9BACT</name>
<keyword evidence="2 6" id="KW-0698">rRNA processing</keyword>
<comment type="subcellular location">
    <subcellularLocation>
        <location evidence="6">Cytoplasm</location>
    </subcellularLocation>
</comment>
<dbReference type="PIRSF" id="PIRSF005917">
    <property type="entry name" value="MTase_YraL"/>
    <property type="match status" value="1"/>
</dbReference>
<evidence type="ECO:0000256" key="1">
    <source>
        <dbReference type="ARBA" id="ARBA00022490"/>
    </source>
</evidence>
<dbReference type="Pfam" id="PF00590">
    <property type="entry name" value="TP_methylase"/>
    <property type="match status" value="1"/>
</dbReference>
<dbReference type="HAMAP" id="MF_01877">
    <property type="entry name" value="16SrRNA_methyltr_I"/>
    <property type="match status" value="1"/>
</dbReference>
<dbReference type="CDD" id="cd11648">
    <property type="entry name" value="RsmI"/>
    <property type="match status" value="1"/>
</dbReference>
<dbReference type="InterPro" id="IPR014777">
    <property type="entry name" value="4pyrrole_Mease_sub1"/>
</dbReference>
<dbReference type="InterPro" id="IPR000878">
    <property type="entry name" value="4pyrrol_Mease"/>
</dbReference>
<dbReference type="InterPro" id="IPR014776">
    <property type="entry name" value="4pyrrole_Mease_sub2"/>
</dbReference>
<dbReference type="PANTHER" id="PTHR46111:SF1">
    <property type="entry name" value="RIBOSOMAL RNA SMALL SUBUNIT METHYLTRANSFERASE I"/>
    <property type="match status" value="1"/>
</dbReference>
<evidence type="ECO:0000259" key="7">
    <source>
        <dbReference type="Pfam" id="PF00590"/>
    </source>
</evidence>
<reference evidence="8 9" key="1">
    <citation type="journal article" date="2016" name="Nat. Commun.">
        <title>Thousands of microbial genomes shed light on interconnected biogeochemical processes in an aquifer system.</title>
        <authorList>
            <person name="Anantharaman K."/>
            <person name="Brown C.T."/>
            <person name="Hug L.A."/>
            <person name="Sharon I."/>
            <person name="Castelle C.J."/>
            <person name="Probst A.J."/>
            <person name="Thomas B.C."/>
            <person name="Singh A."/>
            <person name="Wilkins M.J."/>
            <person name="Karaoz U."/>
            <person name="Brodie E.L."/>
            <person name="Williams K.H."/>
            <person name="Hubbard S.S."/>
            <person name="Banfield J.F."/>
        </authorList>
    </citation>
    <scope>NUCLEOTIDE SEQUENCE [LARGE SCALE GENOMIC DNA]</scope>
</reference>